<dbReference type="GO" id="GO:0046872">
    <property type="term" value="F:metal ion binding"/>
    <property type="evidence" value="ECO:0007669"/>
    <property type="project" value="UniProtKB-KW"/>
</dbReference>
<gene>
    <name evidence="4" type="ORF">NAV_LOCUS8240</name>
</gene>
<evidence type="ECO:0000256" key="1">
    <source>
        <dbReference type="ARBA" id="ARBA00022723"/>
    </source>
</evidence>
<keyword evidence="1" id="KW-0479">Metal-binding</keyword>
<evidence type="ECO:0000259" key="2">
    <source>
        <dbReference type="Pfam" id="PF16187"/>
    </source>
</evidence>
<dbReference type="PANTHER" id="PTHR43690">
    <property type="entry name" value="NARDILYSIN"/>
    <property type="match status" value="1"/>
</dbReference>
<dbReference type="GO" id="GO:0005829">
    <property type="term" value="C:cytosol"/>
    <property type="evidence" value="ECO:0007669"/>
    <property type="project" value="TreeGrafter"/>
</dbReference>
<dbReference type="Gene3D" id="3.30.830.10">
    <property type="entry name" value="Metalloenzyme, LuxS/M16 peptidase-like"/>
    <property type="match status" value="3"/>
</dbReference>
<protein>
    <recommendedName>
        <fullName evidence="6">Peptidase M16 middle/third domain-containing protein</fullName>
    </recommendedName>
</protein>
<dbReference type="GO" id="GO:0043171">
    <property type="term" value="P:peptide catabolic process"/>
    <property type="evidence" value="ECO:0007669"/>
    <property type="project" value="TreeGrafter"/>
</dbReference>
<feature type="domain" description="Coenzyme PQQ synthesis protein F-like C-terminal lobe" evidence="3">
    <location>
        <begin position="430"/>
        <end position="524"/>
    </location>
</feature>
<evidence type="ECO:0008006" key="6">
    <source>
        <dbReference type="Google" id="ProtNLM"/>
    </source>
</evidence>
<keyword evidence="5" id="KW-1185">Reference proteome</keyword>
<dbReference type="SUPFAM" id="SSF63411">
    <property type="entry name" value="LuxS/MPP-like metallohydrolase"/>
    <property type="match status" value="3"/>
</dbReference>
<feature type="domain" description="Peptidase M16 middle/third" evidence="2">
    <location>
        <begin position="40"/>
        <end position="322"/>
    </location>
</feature>
<evidence type="ECO:0000259" key="3">
    <source>
        <dbReference type="Pfam" id="PF22456"/>
    </source>
</evidence>
<proteinExistence type="predicted"/>
<dbReference type="AlphaFoldDB" id="A0A498SVW2"/>
<evidence type="ECO:0000313" key="5">
    <source>
        <dbReference type="Proteomes" id="UP000276991"/>
    </source>
</evidence>
<organism evidence="4 5">
    <name type="scientific">Acanthocheilonema viteae</name>
    <name type="common">Filarial nematode worm</name>
    <name type="synonym">Dipetalonema viteae</name>
    <dbReference type="NCBI Taxonomy" id="6277"/>
    <lineage>
        <taxon>Eukaryota</taxon>
        <taxon>Metazoa</taxon>
        <taxon>Ecdysozoa</taxon>
        <taxon>Nematoda</taxon>
        <taxon>Chromadorea</taxon>
        <taxon>Rhabditida</taxon>
        <taxon>Spirurina</taxon>
        <taxon>Spiruromorpha</taxon>
        <taxon>Filarioidea</taxon>
        <taxon>Onchocercidae</taxon>
        <taxon>Acanthocheilonema</taxon>
    </lineage>
</organism>
<dbReference type="GO" id="GO:0005739">
    <property type="term" value="C:mitochondrion"/>
    <property type="evidence" value="ECO:0007669"/>
    <property type="project" value="TreeGrafter"/>
</dbReference>
<feature type="non-terminal residue" evidence="4">
    <location>
        <position position="1"/>
    </location>
</feature>
<name>A0A498SVW2_ACAVI</name>
<dbReference type="GO" id="GO:0051603">
    <property type="term" value="P:proteolysis involved in protein catabolic process"/>
    <property type="evidence" value="ECO:0007669"/>
    <property type="project" value="TreeGrafter"/>
</dbReference>
<dbReference type="STRING" id="6277.A0A498SVW2"/>
<dbReference type="Pfam" id="PF16187">
    <property type="entry name" value="Peptidase_M16_M"/>
    <property type="match status" value="1"/>
</dbReference>
<dbReference type="OrthoDB" id="7784541at2759"/>
<dbReference type="EMBL" id="UPTC01002418">
    <property type="protein sequence ID" value="VBB33449.1"/>
    <property type="molecule type" value="Genomic_DNA"/>
</dbReference>
<evidence type="ECO:0000313" key="4">
    <source>
        <dbReference type="EMBL" id="VBB33449.1"/>
    </source>
</evidence>
<dbReference type="GO" id="GO:0004222">
    <property type="term" value="F:metalloendopeptidase activity"/>
    <property type="evidence" value="ECO:0007669"/>
    <property type="project" value="TreeGrafter"/>
</dbReference>
<dbReference type="PANTHER" id="PTHR43690:SF18">
    <property type="entry name" value="INSULIN-DEGRADING ENZYME-RELATED"/>
    <property type="match status" value="1"/>
</dbReference>
<dbReference type="InterPro" id="IPR054734">
    <property type="entry name" value="PqqF-like_C_4"/>
</dbReference>
<dbReference type="Proteomes" id="UP000276991">
    <property type="component" value="Unassembled WGS sequence"/>
</dbReference>
<accession>A0A498SVW2</accession>
<dbReference type="Pfam" id="PF22456">
    <property type="entry name" value="PqqF-like_C_4"/>
    <property type="match status" value="1"/>
</dbReference>
<reference evidence="4 5" key="1">
    <citation type="submission" date="2018-08" db="EMBL/GenBank/DDBJ databases">
        <authorList>
            <person name="Laetsch R D."/>
            <person name="Stevens L."/>
            <person name="Kumar S."/>
            <person name="Blaxter L. M."/>
        </authorList>
    </citation>
    <scope>NUCLEOTIDE SEQUENCE [LARGE SCALE GENOMIC DNA]</scope>
</reference>
<sequence>GLLHTDDVVKLVFNEVGLVKQTGPLKWIFDELKQLQEIKFRFKDKENPLNYVTHISSELQRIPFEDVICADYKMDLYKPDLIKELIEQIRPENMFYAVISQQYAGKKGNVKEKWYGTEYSSTKIDKEVLSKFNDALVQIPDFLSLPAKNDYIATKFDLKPREETKKIPYLVANNDWCRLWFMQDNDFKLPKLSTRIAFKSPMMQSDPLNAYLSAMFVICLQDAISEETYNAHLAGLKSVFDLQSYGITLHVSGYDEKQPRYINDLIQRFITFVPDEERYKVLKETFCRNLRNFRQSQPYMQSHYYTTLLLGNRQWSKEEILACAENCGVEKLQKFARESLQALQIEALIYGNSTEKESAKILHEVVSKFKELPDTRHLFASELDQCREYEIPKGCQYVYKAFQPTHPNASINYVMQTGQQDTRENVLLELVVQLAAEPAFNQLRTTEQLGYIVHTGARRNNGVQGIELLIQGQHIPEHMEERIENFLSDLEKMSDDEFLDNVEALATKRLEKPKTMKAQASRYWAEVDNGFYLFERNDIEVPILRKLTKADVIEYFDKHFAVNSSERRKLCTMVYANTETDETVSKRECDAFGDAIQSPERINDIRLFKSRLSLYPLPQPAIDINTHVSGQEKCGQ</sequence>
<dbReference type="InterPro" id="IPR011249">
    <property type="entry name" value="Metalloenz_LuxS/M16"/>
</dbReference>
<dbReference type="InterPro" id="IPR050626">
    <property type="entry name" value="Peptidase_M16"/>
</dbReference>
<dbReference type="InterPro" id="IPR032632">
    <property type="entry name" value="Peptidase_M16_M"/>
</dbReference>